<evidence type="ECO:0000313" key="1">
    <source>
        <dbReference type="EMBL" id="ROU09851.1"/>
    </source>
</evidence>
<sequence>MYVLVDRANARKPCSPFMSYAVSAVLAEQVGDFHNAATAWKTAFSLAKTEVNSIWAISRMEFCLHAANRGWGIPDES</sequence>
<organism evidence="1 2">
    <name type="scientific">Kluyvera ascorbata</name>
    <dbReference type="NCBI Taxonomy" id="51288"/>
    <lineage>
        <taxon>Bacteria</taxon>
        <taxon>Pseudomonadati</taxon>
        <taxon>Pseudomonadota</taxon>
        <taxon>Gammaproteobacteria</taxon>
        <taxon>Enterobacterales</taxon>
        <taxon>Enterobacteriaceae</taxon>
        <taxon>Kluyvera</taxon>
    </lineage>
</organism>
<dbReference type="OrthoDB" id="6626407at2"/>
<dbReference type="NCBIfam" id="NF033650">
    <property type="entry name" value="ANR_neg_reg"/>
    <property type="match status" value="1"/>
</dbReference>
<name>A0A3N2RR61_9ENTR</name>
<gene>
    <name evidence="1" type="ORF">EB837_23635</name>
</gene>
<protein>
    <submittedName>
        <fullName evidence="1">ANR family transcriptional regulator</fullName>
    </submittedName>
</protein>
<dbReference type="EMBL" id="RHFN01000038">
    <property type="protein sequence ID" value="ROU09851.1"/>
    <property type="molecule type" value="Genomic_DNA"/>
</dbReference>
<evidence type="ECO:0000313" key="2">
    <source>
        <dbReference type="Proteomes" id="UP000268051"/>
    </source>
</evidence>
<dbReference type="Proteomes" id="UP000268051">
    <property type="component" value="Unassembled WGS sequence"/>
</dbReference>
<comment type="caution">
    <text evidence="1">The sequence shown here is derived from an EMBL/GenBank/DDBJ whole genome shotgun (WGS) entry which is preliminary data.</text>
</comment>
<proteinExistence type="predicted"/>
<dbReference type="AlphaFoldDB" id="A0A3N2RR61"/>
<dbReference type="InterPro" id="IPR047666">
    <property type="entry name" value="ANR_neg_reg"/>
</dbReference>
<accession>A0A3N2RR61</accession>
<reference evidence="1 2" key="1">
    <citation type="submission" date="2018-10" db="EMBL/GenBank/DDBJ databases">
        <title>Horizontal transference of carbapenem resistance between Klebsiella pneumoniae and Kluyvera ascorbata during abdominal infection: a case report.</title>
        <authorList>
            <person name="Raro O.H.F."/>
            <person name="Lima-Morales D."/>
            <person name="Barth A.L."/>
            <person name="Paim T.G.S."/>
            <person name="Mott M.P."/>
            <person name="Riche C.V.W."/>
            <person name="Teixeira U.F."/>
            <person name="Waechter F."/>
            <person name="Dias C.A.G."/>
        </authorList>
    </citation>
    <scope>NUCLEOTIDE SEQUENCE [LARGE SCALE GENOMIC DNA]</scope>
    <source>
        <strain evidence="1 2">OT2</strain>
    </source>
</reference>